<accession>A0A5A7QTA6</accession>
<gene>
    <name evidence="1" type="ORF">STAS_24775</name>
</gene>
<dbReference type="Proteomes" id="UP000325081">
    <property type="component" value="Unassembled WGS sequence"/>
</dbReference>
<reference evidence="2" key="1">
    <citation type="journal article" date="2019" name="Curr. Biol.">
        <title>Genome Sequence of Striga asiatica Provides Insight into the Evolution of Plant Parasitism.</title>
        <authorList>
            <person name="Yoshida S."/>
            <person name="Kim S."/>
            <person name="Wafula E.K."/>
            <person name="Tanskanen J."/>
            <person name="Kim Y.M."/>
            <person name="Honaas L."/>
            <person name="Yang Z."/>
            <person name="Spallek T."/>
            <person name="Conn C.E."/>
            <person name="Ichihashi Y."/>
            <person name="Cheong K."/>
            <person name="Cui S."/>
            <person name="Der J.P."/>
            <person name="Gundlach H."/>
            <person name="Jiao Y."/>
            <person name="Hori C."/>
            <person name="Ishida J.K."/>
            <person name="Kasahara H."/>
            <person name="Kiba T."/>
            <person name="Kim M.S."/>
            <person name="Koo N."/>
            <person name="Laohavisit A."/>
            <person name="Lee Y.H."/>
            <person name="Lumba S."/>
            <person name="McCourt P."/>
            <person name="Mortimer J.C."/>
            <person name="Mutuku J.M."/>
            <person name="Nomura T."/>
            <person name="Sasaki-Sekimoto Y."/>
            <person name="Seto Y."/>
            <person name="Wang Y."/>
            <person name="Wakatake T."/>
            <person name="Sakakibara H."/>
            <person name="Demura T."/>
            <person name="Yamaguchi S."/>
            <person name="Yoneyama K."/>
            <person name="Manabe R.I."/>
            <person name="Nelson D.C."/>
            <person name="Schulman A.H."/>
            <person name="Timko M.P."/>
            <person name="dePamphilis C.W."/>
            <person name="Choi D."/>
            <person name="Shirasu K."/>
        </authorList>
    </citation>
    <scope>NUCLEOTIDE SEQUENCE [LARGE SCALE GENOMIC DNA]</scope>
    <source>
        <strain evidence="2">cv. UVA1</strain>
    </source>
</reference>
<proteinExistence type="predicted"/>
<comment type="caution">
    <text evidence="1">The sequence shown here is derived from an EMBL/GenBank/DDBJ whole genome shotgun (WGS) entry which is preliminary data.</text>
</comment>
<keyword evidence="2" id="KW-1185">Reference proteome</keyword>
<dbReference type="AlphaFoldDB" id="A0A5A7QTA6"/>
<protein>
    <submittedName>
        <fullName evidence="1">Sec14p-like phosphatidylinositol transfer family protein</fullName>
    </submittedName>
</protein>
<organism evidence="1 2">
    <name type="scientific">Striga asiatica</name>
    <name type="common">Asiatic witchweed</name>
    <name type="synonym">Buchnera asiatica</name>
    <dbReference type="NCBI Taxonomy" id="4170"/>
    <lineage>
        <taxon>Eukaryota</taxon>
        <taxon>Viridiplantae</taxon>
        <taxon>Streptophyta</taxon>
        <taxon>Embryophyta</taxon>
        <taxon>Tracheophyta</taxon>
        <taxon>Spermatophyta</taxon>
        <taxon>Magnoliopsida</taxon>
        <taxon>eudicotyledons</taxon>
        <taxon>Gunneridae</taxon>
        <taxon>Pentapetalae</taxon>
        <taxon>asterids</taxon>
        <taxon>lamiids</taxon>
        <taxon>Lamiales</taxon>
        <taxon>Orobanchaceae</taxon>
        <taxon>Buchnereae</taxon>
        <taxon>Striga</taxon>
    </lineage>
</organism>
<evidence type="ECO:0000313" key="1">
    <source>
        <dbReference type="EMBL" id="GER47657.1"/>
    </source>
</evidence>
<name>A0A5A7QTA6_STRAF</name>
<sequence>MALEMVKDAYIHTVGATELGDGIYKALVELNSPSEAGFGVGGEDKAARVRLNYTHIGMAMRGTIAVRRWERIGCGYHISYVEEKNETSLPQGHVSSEEPGGHSSWGRVKYIRGRYKRVPRKPRHIKHNVPYPPNLLHPCPRVLGRRLPEPEHGGHRAPSVGNKDTVHVKILPNSAPNCRLPINGIVCGVDPRKVRVLHVHEEATALAEVTVEHVPYYLGGALATLCHCTSVGRYLEDEAVVVSDPLLAQALGLCE</sequence>
<evidence type="ECO:0000313" key="2">
    <source>
        <dbReference type="Proteomes" id="UP000325081"/>
    </source>
</evidence>
<dbReference type="EMBL" id="BKCP01007982">
    <property type="protein sequence ID" value="GER47657.1"/>
    <property type="molecule type" value="Genomic_DNA"/>
</dbReference>